<keyword evidence="2" id="KW-1185">Reference proteome</keyword>
<organism evidence="1 2">
    <name type="scientific">Paxillus rubicundulus Ve08.2h10</name>
    <dbReference type="NCBI Taxonomy" id="930991"/>
    <lineage>
        <taxon>Eukaryota</taxon>
        <taxon>Fungi</taxon>
        <taxon>Dikarya</taxon>
        <taxon>Basidiomycota</taxon>
        <taxon>Agaricomycotina</taxon>
        <taxon>Agaricomycetes</taxon>
        <taxon>Agaricomycetidae</taxon>
        <taxon>Boletales</taxon>
        <taxon>Paxilineae</taxon>
        <taxon>Paxillaceae</taxon>
        <taxon>Paxillus</taxon>
    </lineage>
</organism>
<name>A0A0D0DEF6_9AGAM</name>
<reference evidence="2" key="2">
    <citation type="submission" date="2015-01" db="EMBL/GenBank/DDBJ databases">
        <title>Evolutionary Origins and Diversification of the Mycorrhizal Mutualists.</title>
        <authorList>
            <consortium name="DOE Joint Genome Institute"/>
            <consortium name="Mycorrhizal Genomics Consortium"/>
            <person name="Kohler A."/>
            <person name="Kuo A."/>
            <person name="Nagy L.G."/>
            <person name="Floudas D."/>
            <person name="Copeland A."/>
            <person name="Barry K.W."/>
            <person name="Cichocki N."/>
            <person name="Veneault-Fourrey C."/>
            <person name="LaButti K."/>
            <person name="Lindquist E.A."/>
            <person name="Lipzen A."/>
            <person name="Lundell T."/>
            <person name="Morin E."/>
            <person name="Murat C."/>
            <person name="Riley R."/>
            <person name="Ohm R."/>
            <person name="Sun H."/>
            <person name="Tunlid A."/>
            <person name="Henrissat B."/>
            <person name="Grigoriev I.V."/>
            <person name="Hibbett D.S."/>
            <person name="Martin F."/>
        </authorList>
    </citation>
    <scope>NUCLEOTIDE SEQUENCE [LARGE SCALE GENOMIC DNA]</scope>
    <source>
        <strain evidence="2">Ve08.2h10</strain>
    </source>
</reference>
<protein>
    <submittedName>
        <fullName evidence="1">Uncharacterized protein</fullName>
    </submittedName>
</protein>
<gene>
    <name evidence="1" type="ORF">PAXRUDRAFT_826560</name>
</gene>
<dbReference type="Proteomes" id="UP000054538">
    <property type="component" value="Unassembled WGS sequence"/>
</dbReference>
<evidence type="ECO:0000313" key="1">
    <source>
        <dbReference type="EMBL" id="KIK95867.1"/>
    </source>
</evidence>
<dbReference type="EMBL" id="KN825016">
    <property type="protein sequence ID" value="KIK95867.1"/>
    <property type="molecule type" value="Genomic_DNA"/>
</dbReference>
<reference evidence="1 2" key="1">
    <citation type="submission" date="2014-04" db="EMBL/GenBank/DDBJ databases">
        <authorList>
            <consortium name="DOE Joint Genome Institute"/>
            <person name="Kuo A."/>
            <person name="Kohler A."/>
            <person name="Jargeat P."/>
            <person name="Nagy L.G."/>
            <person name="Floudas D."/>
            <person name="Copeland A."/>
            <person name="Barry K.W."/>
            <person name="Cichocki N."/>
            <person name="Veneault-Fourrey C."/>
            <person name="LaButti K."/>
            <person name="Lindquist E.A."/>
            <person name="Lipzen A."/>
            <person name="Lundell T."/>
            <person name="Morin E."/>
            <person name="Murat C."/>
            <person name="Sun H."/>
            <person name="Tunlid A."/>
            <person name="Henrissat B."/>
            <person name="Grigoriev I.V."/>
            <person name="Hibbett D.S."/>
            <person name="Martin F."/>
            <person name="Nordberg H.P."/>
            <person name="Cantor M.N."/>
            <person name="Hua S.X."/>
        </authorList>
    </citation>
    <scope>NUCLEOTIDE SEQUENCE [LARGE SCALE GENOMIC DNA]</scope>
    <source>
        <strain evidence="1 2">Ve08.2h10</strain>
    </source>
</reference>
<dbReference type="AlphaFoldDB" id="A0A0D0DEF6"/>
<evidence type="ECO:0000313" key="2">
    <source>
        <dbReference type="Proteomes" id="UP000054538"/>
    </source>
</evidence>
<dbReference type="HOGENOM" id="CLU_1741171_0_0_1"/>
<accession>A0A0D0DEF6</accession>
<sequence>MQHVNAHEEPTAALPVLVTGFLVTPNGISNPGFTLQVLSAPVSILPGFVKTPNVASGFCPASLKCPICKIPGPRRLERQVHVRGDPTGIGYIVQPGQHRRQLGDLIKWSSGDSTAHLRNCQSGLSDMHRSVSCIPLLFVHPISELCRFTG</sequence>
<dbReference type="InParanoid" id="A0A0D0DEF6"/>
<proteinExistence type="predicted"/>